<keyword evidence="1" id="KW-0732">Signal</keyword>
<accession>A0A2W7MNT2</accession>
<dbReference type="Proteomes" id="UP000248916">
    <property type="component" value="Unassembled WGS sequence"/>
</dbReference>
<reference evidence="2 3" key="1">
    <citation type="submission" date="2018-06" db="EMBL/GenBank/DDBJ databases">
        <title>Genomic Encyclopedia of Archaeal and Bacterial Type Strains, Phase II (KMG-II): from individual species to whole genera.</title>
        <authorList>
            <person name="Goeker M."/>
        </authorList>
    </citation>
    <scope>NUCLEOTIDE SEQUENCE [LARGE SCALE GENOMIC DNA]</scope>
    <source>
        <strain evidence="2 3">DSM 22009</strain>
    </source>
</reference>
<evidence type="ECO:0008006" key="4">
    <source>
        <dbReference type="Google" id="ProtNLM"/>
    </source>
</evidence>
<dbReference type="Gene3D" id="2.60.120.380">
    <property type="match status" value="1"/>
</dbReference>
<evidence type="ECO:0000313" key="2">
    <source>
        <dbReference type="EMBL" id="PZX09670.1"/>
    </source>
</evidence>
<organism evidence="2 3">
    <name type="scientific">Palleronia aestuarii</name>
    <dbReference type="NCBI Taxonomy" id="568105"/>
    <lineage>
        <taxon>Bacteria</taxon>
        <taxon>Pseudomonadati</taxon>
        <taxon>Pseudomonadota</taxon>
        <taxon>Alphaproteobacteria</taxon>
        <taxon>Rhodobacterales</taxon>
        <taxon>Roseobacteraceae</taxon>
        <taxon>Palleronia</taxon>
    </lineage>
</organism>
<dbReference type="OrthoDB" id="964913at2"/>
<gene>
    <name evidence="2" type="ORF">LX81_04396</name>
</gene>
<evidence type="ECO:0000256" key="1">
    <source>
        <dbReference type="SAM" id="SignalP"/>
    </source>
</evidence>
<protein>
    <recommendedName>
        <fullName evidence="4">Pre-peptidase</fullName>
    </recommendedName>
</protein>
<comment type="caution">
    <text evidence="2">The sequence shown here is derived from an EMBL/GenBank/DDBJ whole genome shotgun (WGS) entry which is preliminary data.</text>
</comment>
<name>A0A2W7MNT2_9RHOB</name>
<proteinExistence type="predicted"/>
<dbReference type="AlphaFoldDB" id="A0A2W7MNT2"/>
<dbReference type="EMBL" id="QKZL01000067">
    <property type="protein sequence ID" value="PZX09670.1"/>
    <property type="molecule type" value="Genomic_DNA"/>
</dbReference>
<feature type="signal peptide" evidence="1">
    <location>
        <begin position="1"/>
        <end position="24"/>
    </location>
</feature>
<evidence type="ECO:0000313" key="3">
    <source>
        <dbReference type="Proteomes" id="UP000248916"/>
    </source>
</evidence>
<feature type="chain" id="PRO_5016174682" description="Pre-peptidase" evidence="1">
    <location>
        <begin position="25"/>
        <end position="135"/>
    </location>
</feature>
<keyword evidence="3" id="KW-1185">Reference proteome</keyword>
<dbReference type="RefSeq" id="WP_111539305.1">
    <property type="nucleotide sequence ID" value="NZ_QKZL01000067.1"/>
</dbReference>
<sequence>MRAHLAFGLMVALPCGSPTLAQMAADVRFEPGNFGTNVSGTIIGDEYIDYRLAARNGQELFAELAVVDSNGNGTIYFNVLPPGSDGVAIYNGSMDGNTATVDLPDNGTYTIRVYQMGNDANSGATTGFRLDLSIQ</sequence>